<proteinExistence type="predicted"/>
<dbReference type="PROSITE" id="PS51257">
    <property type="entry name" value="PROKAR_LIPOPROTEIN"/>
    <property type="match status" value="1"/>
</dbReference>
<evidence type="ECO:0008006" key="4">
    <source>
        <dbReference type="Google" id="ProtNLM"/>
    </source>
</evidence>
<feature type="chain" id="PRO_5021962327" description="Lipoprotein" evidence="1">
    <location>
        <begin position="28"/>
        <end position="226"/>
    </location>
</feature>
<sequence length="226" mass="25093" precursor="true">MDRRHILRRFALPPFALLSLCALLALASCSGTRKVTDPVLNIRTSGGEELGVSTEYGVVFLGKRAERGEVEVEAWFGDGPSIERSVIEPVGGGLFTAEMDIELPQVPISFTEPRDGETLEIMGRKGGKRWTTLARVRTDPRVLGLLLEISGGFPDDPDQVGAGVYRKTGKFERELVGLVTGKIQLERKGSIRKYLAVAGPSVMWRFAAHRRDLLRRKPFVYREDIL</sequence>
<evidence type="ECO:0000313" key="2">
    <source>
        <dbReference type="EMBL" id="QDV07901.1"/>
    </source>
</evidence>
<name>A0A518EV08_9BACT</name>
<keyword evidence="1" id="KW-0732">Signal</keyword>
<keyword evidence="3" id="KW-1185">Reference proteome</keyword>
<dbReference type="AlphaFoldDB" id="A0A518EV08"/>
<evidence type="ECO:0000313" key="3">
    <source>
        <dbReference type="Proteomes" id="UP000320390"/>
    </source>
</evidence>
<evidence type="ECO:0000256" key="1">
    <source>
        <dbReference type="SAM" id="SignalP"/>
    </source>
</evidence>
<dbReference type="OrthoDB" id="283814at2"/>
<protein>
    <recommendedName>
        <fullName evidence="4">Lipoprotein</fullName>
    </recommendedName>
</protein>
<dbReference type="EMBL" id="CP036434">
    <property type="protein sequence ID" value="QDV07901.1"/>
    <property type="molecule type" value="Genomic_DNA"/>
</dbReference>
<dbReference type="RefSeq" id="WP_145199610.1">
    <property type="nucleotide sequence ID" value="NZ_CP036434.1"/>
</dbReference>
<feature type="signal peptide" evidence="1">
    <location>
        <begin position="1"/>
        <end position="27"/>
    </location>
</feature>
<reference evidence="2 3" key="1">
    <citation type="submission" date="2019-02" db="EMBL/GenBank/DDBJ databases">
        <title>Deep-cultivation of Planctomycetes and their phenomic and genomic characterization uncovers novel biology.</title>
        <authorList>
            <person name="Wiegand S."/>
            <person name="Jogler M."/>
            <person name="Boedeker C."/>
            <person name="Pinto D."/>
            <person name="Vollmers J."/>
            <person name="Rivas-Marin E."/>
            <person name="Kohn T."/>
            <person name="Peeters S.H."/>
            <person name="Heuer A."/>
            <person name="Rast P."/>
            <person name="Oberbeckmann S."/>
            <person name="Bunk B."/>
            <person name="Jeske O."/>
            <person name="Meyerdierks A."/>
            <person name="Storesund J.E."/>
            <person name="Kallscheuer N."/>
            <person name="Luecker S."/>
            <person name="Lage O.M."/>
            <person name="Pohl T."/>
            <person name="Merkel B.J."/>
            <person name="Hornburger P."/>
            <person name="Mueller R.-W."/>
            <person name="Bruemmer F."/>
            <person name="Labrenz M."/>
            <person name="Spormann A.M."/>
            <person name="Op den Camp H."/>
            <person name="Overmann J."/>
            <person name="Amann R."/>
            <person name="Jetten M.S.M."/>
            <person name="Mascher T."/>
            <person name="Medema M.H."/>
            <person name="Devos D.P."/>
            <person name="Kaster A.-K."/>
            <person name="Ovreas L."/>
            <person name="Rohde M."/>
            <person name="Galperin M.Y."/>
            <person name="Jogler C."/>
        </authorList>
    </citation>
    <scope>NUCLEOTIDE SEQUENCE [LARGE SCALE GENOMIC DNA]</scope>
    <source>
        <strain evidence="2 3">Poly30</strain>
    </source>
</reference>
<organism evidence="2 3">
    <name type="scientific">Saltatorellus ferox</name>
    <dbReference type="NCBI Taxonomy" id="2528018"/>
    <lineage>
        <taxon>Bacteria</taxon>
        <taxon>Pseudomonadati</taxon>
        <taxon>Planctomycetota</taxon>
        <taxon>Planctomycetia</taxon>
        <taxon>Planctomycetia incertae sedis</taxon>
        <taxon>Saltatorellus</taxon>
    </lineage>
</organism>
<accession>A0A518EV08</accession>
<dbReference type="Proteomes" id="UP000320390">
    <property type="component" value="Chromosome"/>
</dbReference>
<gene>
    <name evidence="2" type="ORF">Poly30_34360</name>
</gene>